<dbReference type="InterPro" id="IPR000639">
    <property type="entry name" value="Epox_hydrolase-like"/>
</dbReference>
<dbReference type="PANTHER" id="PTHR43329">
    <property type="entry name" value="EPOXIDE HYDROLASE"/>
    <property type="match status" value="1"/>
</dbReference>
<accession>A0A6A5T332</accession>
<evidence type="ECO:0000256" key="2">
    <source>
        <dbReference type="ARBA" id="ARBA00038334"/>
    </source>
</evidence>
<keyword evidence="1 4" id="KW-0378">Hydrolase</keyword>
<proteinExistence type="inferred from homology"/>
<evidence type="ECO:0000313" key="5">
    <source>
        <dbReference type="Proteomes" id="UP000800038"/>
    </source>
</evidence>
<dbReference type="Proteomes" id="UP000800038">
    <property type="component" value="Unassembled WGS sequence"/>
</dbReference>
<keyword evidence="5" id="KW-1185">Reference proteome</keyword>
<dbReference type="InterPro" id="IPR029058">
    <property type="entry name" value="AB_hydrolase_fold"/>
</dbReference>
<gene>
    <name evidence="4" type="ORF">EJ02DRAFT_500895</name>
</gene>
<dbReference type="EMBL" id="ML976011">
    <property type="protein sequence ID" value="KAF1945146.1"/>
    <property type="molecule type" value="Genomic_DNA"/>
</dbReference>
<evidence type="ECO:0000259" key="3">
    <source>
        <dbReference type="Pfam" id="PF00561"/>
    </source>
</evidence>
<organism evidence="4 5">
    <name type="scientific">Clathrospora elynae</name>
    <dbReference type="NCBI Taxonomy" id="706981"/>
    <lineage>
        <taxon>Eukaryota</taxon>
        <taxon>Fungi</taxon>
        <taxon>Dikarya</taxon>
        <taxon>Ascomycota</taxon>
        <taxon>Pezizomycotina</taxon>
        <taxon>Dothideomycetes</taxon>
        <taxon>Pleosporomycetidae</taxon>
        <taxon>Pleosporales</taxon>
        <taxon>Diademaceae</taxon>
        <taxon>Clathrospora</taxon>
    </lineage>
</organism>
<dbReference type="Pfam" id="PF00561">
    <property type="entry name" value="Abhydrolase_1"/>
    <property type="match status" value="1"/>
</dbReference>
<dbReference type="Gene3D" id="3.40.50.1820">
    <property type="entry name" value="alpha/beta hydrolase"/>
    <property type="match status" value="1"/>
</dbReference>
<dbReference type="AlphaFoldDB" id="A0A6A5T332"/>
<dbReference type="InterPro" id="IPR000073">
    <property type="entry name" value="AB_hydrolase_1"/>
</dbReference>
<evidence type="ECO:0000256" key="1">
    <source>
        <dbReference type="ARBA" id="ARBA00022801"/>
    </source>
</evidence>
<dbReference type="GO" id="GO:0016787">
    <property type="term" value="F:hydrolase activity"/>
    <property type="evidence" value="ECO:0007669"/>
    <property type="project" value="UniProtKB-KW"/>
</dbReference>
<reference evidence="4" key="1">
    <citation type="journal article" date="2020" name="Stud. Mycol.">
        <title>101 Dothideomycetes genomes: a test case for predicting lifestyles and emergence of pathogens.</title>
        <authorList>
            <person name="Haridas S."/>
            <person name="Albert R."/>
            <person name="Binder M."/>
            <person name="Bloem J."/>
            <person name="Labutti K."/>
            <person name="Salamov A."/>
            <person name="Andreopoulos B."/>
            <person name="Baker S."/>
            <person name="Barry K."/>
            <person name="Bills G."/>
            <person name="Bluhm B."/>
            <person name="Cannon C."/>
            <person name="Castanera R."/>
            <person name="Culley D."/>
            <person name="Daum C."/>
            <person name="Ezra D."/>
            <person name="Gonzalez J."/>
            <person name="Henrissat B."/>
            <person name="Kuo A."/>
            <person name="Liang C."/>
            <person name="Lipzen A."/>
            <person name="Lutzoni F."/>
            <person name="Magnuson J."/>
            <person name="Mondo S."/>
            <person name="Nolan M."/>
            <person name="Ohm R."/>
            <person name="Pangilinan J."/>
            <person name="Park H.-J."/>
            <person name="Ramirez L."/>
            <person name="Alfaro M."/>
            <person name="Sun H."/>
            <person name="Tritt A."/>
            <person name="Yoshinaga Y."/>
            <person name="Zwiers L.-H."/>
            <person name="Turgeon B."/>
            <person name="Goodwin S."/>
            <person name="Spatafora J."/>
            <person name="Crous P."/>
            <person name="Grigoriev I."/>
        </authorList>
    </citation>
    <scope>NUCLEOTIDE SEQUENCE</scope>
    <source>
        <strain evidence="4">CBS 161.51</strain>
    </source>
</reference>
<dbReference type="PRINTS" id="PR00412">
    <property type="entry name" value="EPOXHYDRLASE"/>
</dbReference>
<feature type="domain" description="AB hydrolase-1" evidence="3">
    <location>
        <begin position="33"/>
        <end position="133"/>
    </location>
</feature>
<protein>
    <submittedName>
        <fullName evidence="4">Soluble epoxide hydrolase</fullName>
    </submittedName>
</protein>
<comment type="similarity">
    <text evidence="2">Belongs to the AB hydrolase superfamily. Epoxide hydrolase family.</text>
</comment>
<evidence type="ECO:0000313" key="4">
    <source>
        <dbReference type="EMBL" id="KAF1945146.1"/>
    </source>
</evidence>
<sequence length="301" mass="34291">MPEMYDHDGKPVEHHMARVNGIRLHYITAGSGPPLLVLHGTPKNHYYWYRLIPYLTPQFTVIAPDLRGFGATDKPPASEGYDGRTNAKDMAELMDQLGHKTFSVHGEDRGATYAFCLAGLYPDRVTHLSFCEMMLSEALTRQSFFTRENISAQYNQKGVWNWHIPFFWLPHVPEMLIQGKEEEFWTHFMKAECYNPSALDQLAVNEWVRCSKAPGGLRGILETYRSHWVNVDVEKEILEKGKLGCNVMTVGAPEFFGPLVEEQMKTAAKSVDIAEVFENCGHSLSLEQPERLANLLKKFIL</sequence>
<name>A0A6A5T332_9PLEO</name>
<dbReference type="OrthoDB" id="284184at2759"/>
<dbReference type="SUPFAM" id="SSF53474">
    <property type="entry name" value="alpha/beta-Hydrolases"/>
    <property type="match status" value="1"/>
</dbReference>